<sequence length="44" mass="5177">MRNTMNTYEQTHPNTQAPPSVTTGHHHRHPSRLSDHHPTHWEIT</sequence>
<evidence type="ECO:0000313" key="3">
    <source>
        <dbReference type="Proteomes" id="UP000187203"/>
    </source>
</evidence>
<organism evidence="2 3">
    <name type="scientific">Corchorus olitorius</name>
    <dbReference type="NCBI Taxonomy" id="93759"/>
    <lineage>
        <taxon>Eukaryota</taxon>
        <taxon>Viridiplantae</taxon>
        <taxon>Streptophyta</taxon>
        <taxon>Embryophyta</taxon>
        <taxon>Tracheophyta</taxon>
        <taxon>Spermatophyta</taxon>
        <taxon>Magnoliopsida</taxon>
        <taxon>eudicotyledons</taxon>
        <taxon>Gunneridae</taxon>
        <taxon>Pentapetalae</taxon>
        <taxon>rosids</taxon>
        <taxon>malvids</taxon>
        <taxon>Malvales</taxon>
        <taxon>Malvaceae</taxon>
        <taxon>Grewioideae</taxon>
        <taxon>Apeibeae</taxon>
        <taxon>Corchorus</taxon>
    </lineage>
</organism>
<comment type="caution">
    <text evidence="2">The sequence shown here is derived from an EMBL/GenBank/DDBJ whole genome shotgun (WGS) entry which is preliminary data.</text>
</comment>
<feature type="region of interest" description="Disordered" evidence="1">
    <location>
        <begin position="1"/>
        <end position="44"/>
    </location>
</feature>
<evidence type="ECO:0000256" key="1">
    <source>
        <dbReference type="SAM" id="MobiDB-lite"/>
    </source>
</evidence>
<protein>
    <submittedName>
        <fullName evidence="2">Chloroplastic group IIA intron splicing facilitator CRS1, chloroplastic-like protein</fullName>
    </submittedName>
</protein>
<proteinExistence type="predicted"/>
<name>A0A1R3G179_9ROSI</name>
<reference evidence="3" key="1">
    <citation type="submission" date="2013-09" db="EMBL/GenBank/DDBJ databases">
        <title>Corchorus olitorius genome sequencing.</title>
        <authorList>
            <person name="Alam M."/>
            <person name="Haque M.S."/>
            <person name="Islam M.S."/>
            <person name="Emdad E.M."/>
            <person name="Islam M.M."/>
            <person name="Ahmed B."/>
            <person name="Halim A."/>
            <person name="Hossen Q.M.M."/>
            <person name="Hossain M.Z."/>
            <person name="Ahmed R."/>
            <person name="Khan M.M."/>
            <person name="Islam R."/>
            <person name="Rashid M.M."/>
            <person name="Khan S.A."/>
            <person name="Rahman M.S."/>
            <person name="Alam M."/>
            <person name="Yahiya A.S."/>
            <person name="Khan M.S."/>
            <person name="Azam M.S."/>
            <person name="Haque T."/>
            <person name="Lashkar M.Z.H."/>
            <person name="Akhand A.I."/>
            <person name="Morshed G."/>
            <person name="Roy S."/>
            <person name="Uddin K.S."/>
            <person name="Rabeya T."/>
            <person name="Hossain A.S."/>
            <person name="Chowdhury A."/>
            <person name="Snigdha A.R."/>
            <person name="Mortoza M.S."/>
            <person name="Matin S.A."/>
            <person name="Hoque S.M.E."/>
            <person name="Islam M.K."/>
            <person name="Roy D.K."/>
            <person name="Haider R."/>
            <person name="Moosa M.M."/>
            <person name="Elias S.M."/>
            <person name="Hasan A.M."/>
            <person name="Jahan S."/>
            <person name="Shafiuddin M."/>
            <person name="Mahmood N."/>
            <person name="Shommy N.S."/>
        </authorList>
    </citation>
    <scope>NUCLEOTIDE SEQUENCE [LARGE SCALE GENOMIC DNA]</scope>
    <source>
        <strain evidence="3">cv. O-4</strain>
    </source>
</reference>
<feature type="compositionally biased region" description="Polar residues" evidence="1">
    <location>
        <begin position="1"/>
        <end position="23"/>
    </location>
</feature>
<feature type="compositionally biased region" description="Basic and acidic residues" evidence="1">
    <location>
        <begin position="32"/>
        <end position="44"/>
    </location>
</feature>
<keyword evidence="3" id="KW-1185">Reference proteome</keyword>
<gene>
    <name evidence="2" type="ORF">COLO4_37497</name>
</gene>
<accession>A0A1R3G179</accession>
<dbReference type="Proteomes" id="UP000187203">
    <property type="component" value="Unassembled WGS sequence"/>
</dbReference>
<dbReference type="AlphaFoldDB" id="A0A1R3G179"/>
<evidence type="ECO:0000313" key="2">
    <source>
        <dbReference type="EMBL" id="OMO51824.1"/>
    </source>
</evidence>
<dbReference type="EMBL" id="AWUE01024034">
    <property type="protein sequence ID" value="OMO51824.1"/>
    <property type="molecule type" value="Genomic_DNA"/>
</dbReference>